<dbReference type="RefSeq" id="WP_091365254.1">
    <property type="nucleotide sequence ID" value="NZ_FMXA01000022.1"/>
</dbReference>
<sequence>MANIVWGNTKASRWVIQLGDSHDRDVLEAEYEQIKQQIPAEEWCFVFIPVKDWFSDLTPWAVPPVWGKQAFGDGAAQTLKILLEEEIPCLEDEYGKQERRQYILSGYSLAGLFALWVGMETNFFRGIAAVSPSLWYPGWKKYMESHTPKARAIYLSLGKKEEKVRNQIMKQVGDVVRMQHEQLEKAGIATALEWNEGNHFQDSEKRLAKGIAWVLKQKAL</sequence>
<keyword evidence="2" id="KW-1185">Reference proteome</keyword>
<dbReference type="GeneID" id="87756406"/>
<dbReference type="Pfam" id="PF00756">
    <property type="entry name" value="Esterase"/>
    <property type="match status" value="1"/>
</dbReference>
<reference evidence="1 2" key="1">
    <citation type="submission" date="2016-10" db="EMBL/GenBank/DDBJ databases">
        <authorList>
            <person name="de Groot N.N."/>
        </authorList>
    </citation>
    <scope>NUCLEOTIDE SEQUENCE [LARGE SCALE GENOMIC DNA]</scope>
    <source>
        <strain evidence="1 2">DSM 15230</strain>
    </source>
</reference>
<accession>A0A1G5WJ83</accession>
<dbReference type="OrthoDB" id="9794761at2"/>
<dbReference type="PANTHER" id="PTHR48098:SF6">
    <property type="entry name" value="FERRI-BACILLIBACTIN ESTERASE BESA"/>
    <property type="match status" value="1"/>
</dbReference>
<organism evidence="1 2">
    <name type="scientific">Allisonella histaminiformans</name>
    <dbReference type="NCBI Taxonomy" id="209880"/>
    <lineage>
        <taxon>Bacteria</taxon>
        <taxon>Bacillati</taxon>
        <taxon>Bacillota</taxon>
        <taxon>Negativicutes</taxon>
        <taxon>Veillonellales</taxon>
        <taxon>Veillonellaceae</taxon>
        <taxon>Allisonella</taxon>
    </lineage>
</organism>
<dbReference type="Proteomes" id="UP000199689">
    <property type="component" value="Unassembled WGS sequence"/>
</dbReference>
<proteinExistence type="predicted"/>
<name>A0A1G5WJ83_9FIRM</name>
<dbReference type="InterPro" id="IPR029058">
    <property type="entry name" value="AB_hydrolase_fold"/>
</dbReference>
<dbReference type="AlphaFoldDB" id="A0A1G5WJ83"/>
<dbReference type="InterPro" id="IPR000801">
    <property type="entry name" value="Esterase-like"/>
</dbReference>
<dbReference type="EMBL" id="FMXA01000022">
    <property type="protein sequence ID" value="SDA58072.1"/>
    <property type="molecule type" value="Genomic_DNA"/>
</dbReference>
<dbReference type="Gene3D" id="3.40.50.1820">
    <property type="entry name" value="alpha/beta hydrolase"/>
    <property type="match status" value="1"/>
</dbReference>
<dbReference type="STRING" id="209880.SAMN02910343_01410"/>
<gene>
    <name evidence="1" type="ORF">SAMN02910343_01410</name>
</gene>
<protein>
    <submittedName>
        <fullName evidence="1">Putative esterase</fullName>
    </submittedName>
</protein>
<evidence type="ECO:0000313" key="1">
    <source>
        <dbReference type="EMBL" id="SDA58072.1"/>
    </source>
</evidence>
<dbReference type="PANTHER" id="PTHR48098">
    <property type="entry name" value="ENTEROCHELIN ESTERASE-RELATED"/>
    <property type="match status" value="1"/>
</dbReference>
<dbReference type="InterPro" id="IPR050583">
    <property type="entry name" value="Mycobacterial_A85_antigen"/>
</dbReference>
<dbReference type="SUPFAM" id="SSF53474">
    <property type="entry name" value="alpha/beta-Hydrolases"/>
    <property type="match status" value="1"/>
</dbReference>
<evidence type="ECO:0000313" key="2">
    <source>
        <dbReference type="Proteomes" id="UP000199689"/>
    </source>
</evidence>